<dbReference type="Pfam" id="PF13471">
    <property type="entry name" value="Transglut_core3"/>
    <property type="match status" value="1"/>
</dbReference>
<dbReference type="AlphaFoldDB" id="A0A1G9JCJ7"/>
<protein>
    <submittedName>
        <fullName evidence="2">Transglutaminase-like superfamily protein</fullName>
    </submittedName>
</protein>
<feature type="domain" description="Microcin J25-processing protein McjB C-terminal" evidence="1">
    <location>
        <begin position="35"/>
        <end position="141"/>
    </location>
</feature>
<accession>A0A1G9JCJ7</accession>
<dbReference type="Proteomes" id="UP000199475">
    <property type="component" value="Unassembled WGS sequence"/>
</dbReference>
<keyword evidence="3" id="KW-1185">Reference proteome</keyword>
<dbReference type="RefSeq" id="WP_176761679.1">
    <property type="nucleotide sequence ID" value="NZ_FNGP01000002.1"/>
</dbReference>
<sequence length="150" mass="16379">MRPRAGRTLRAVKDLSRAASAVFVAALVELGLRTVALDRLAAGLGVPLATTEARQVAEPMRTLPPWARARVRATRRVLRHWPFGDTCLRQALVSGRLLRRLRPTLQVGVARIDGEVRAHAWLVIQGAILDPLGAASGYQPLTTPGKDVRR</sequence>
<dbReference type="InterPro" id="IPR053521">
    <property type="entry name" value="McjB-like"/>
</dbReference>
<proteinExistence type="predicted"/>
<gene>
    <name evidence="2" type="ORF">SAMN04488242_1153</name>
</gene>
<organism evidence="2 3">
    <name type="scientific">Tessaracoccus oleiagri</name>
    <dbReference type="NCBI Taxonomy" id="686624"/>
    <lineage>
        <taxon>Bacteria</taxon>
        <taxon>Bacillati</taxon>
        <taxon>Actinomycetota</taxon>
        <taxon>Actinomycetes</taxon>
        <taxon>Propionibacteriales</taxon>
        <taxon>Propionibacteriaceae</taxon>
        <taxon>Tessaracoccus</taxon>
    </lineage>
</organism>
<evidence type="ECO:0000259" key="1">
    <source>
        <dbReference type="Pfam" id="PF13471"/>
    </source>
</evidence>
<dbReference type="NCBIfam" id="NF033537">
    <property type="entry name" value="lasso_biosyn_B2"/>
    <property type="match status" value="1"/>
</dbReference>
<dbReference type="STRING" id="686624.SAMN04488242_1153"/>
<dbReference type="EMBL" id="FNGP01000002">
    <property type="protein sequence ID" value="SDL34844.1"/>
    <property type="molecule type" value="Genomic_DNA"/>
</dbReference>
<name>A0A1G9JCJ7_9ACTN</name>
<dbReference type="InterPro" id="IPR032708">
    <property type="entry name" value="McjB_C"/>
</dbReference>
<evidence type="ECO:0000313" key="2">
    <source>
        <dbReference type="EMBL" id="SDL34844.1"/>
    </source>
</evidence>
<evidence type="ECO:0000313" key="3">
    <source>
        <dbReference type="Proteomes" id="UP000199475"/>
    </source>
</evidence>
<reference evidence="2 3" key="1">
    <citation type="submission" date="2016-10" db="EMBL/GenBank/DDBJ databases">
        <authorList>
            <person name="de Groot N.N."/>
        </authorList>
    </citation>
    <scope>NUCLEOTIDE SEQUENCE [LARGE SCALE GENOMIC DNA]</scope>
    <source>
        <strain evidence="2 3">CGMCC 1.9159</strain>
    </source>
</reference>